<dbReference type="EMBL" id="JAFLWW010000019">
    <property type="protein sequence ID" value="MBT1160180.1"/>
    <property type="molecule type" value="Genomic_DNA"/>
</dbReference>
<name>A0A9X1AHP8_9HYPH</name>
<reference evidence="3" key="2">
    <citation type="submission" date="2021-03" db="EMBL/GenBank/DDBJ databases">
        <authorList>
            <person name="Artuso I."/>
            <person name="Turrini P."/>
            <person name="Pirolo M."/>
            <person name="Lugli G.A."/>
            <person name="Ventura M."/>
            <person name="Visca P."/>
        </authorList>
    </citation>
    <scope>NUCLEOTIDE SEQUENCE</scope>
    <source>
        <strain evidence="3">LMG 26462</strain>
    </source>
</reference>
<organism evidence="3 4">
    <name type="scientific">Aminobacter anthyllidis</name>
    <dbReference type="NCBI Taxonomy" id="1035067"/>
    <lineage>
        <taxon>Bacteria</taxon>
        <taxon>Pseudomonadati</taxon>
        <taxon>Pseudomonadota</taxon>
        <taxon>Alphaproteobacteria</taxon>
        <taxon>Hyphomicrobiales</taxon>
        <taxon>Phyllobacteriaceae</taxon>
        <taxon>Aminobacter</taxon>
    </lineage>
</organism>
<keyword evidence="4" id="KW-1185">Reference proteome</keyword>
<gene>
    <name evidence="3" type="ORF">J1C56_32130</name>
</gene>
<keyword evidence="1" id="KW-0597">Phosphoprotein</keyword>
<dbReference type="InterPro" id="IPR011006">
    <property type="entry name" value="CheY-like_superfamily"/>
</dbReference>
<evidence type="ECO:0000256" key="1">
    <source>
        <dbReference type="PROSITE-ProRule" id="PRU00169"/>
    </source>
</evidence>
<protein>
    <submittedName>
        <fullName evidence="3">Response regulator</fullName>
    </submittedName>
</protein>
<accession>A0A9X1AHP8</accession>
<dbReference type="PROSITE" id="PS50110">
    <property type="entry name" value="RESPONSE_REGULATORY"/>
    <property type="match status" value="1"/>
</dbReference>
<dbReference type="SMART" id="SM00448">
    <property type="entry name" value="REC"/>
    <property type="match status" value="1"/>
</dbReference>
<sequence>MTAEHSSRVLVVEDEYLLAMLLVDDLQAAGFVPLGPFSTLETALEASRRLTFDMATLDVNLNGQWVYPLADELLTRGIPFLFLTGYAPADMPEKFRALPRLTKPYDAPVLERRLRLLGG</sequence>
<evidence type="ECO:0000313" key="3">
    <source>
        <dbReference type="EMBL" id="MBT1160180.1"/>
    </source>
</evidence>
<evidence type="ECO:0000259" key="2">
    <source>
        <dbReference type="PROSITE" id="PS50110"/>
    </source>
</evidence>
<feature type="modified residue" description="4-aspartylphosphate" evidence="1">
    <location>
        <position position="58"/>
    </location>
</feature>
<dbReference type="Gene3D" id="3.40.50.2300">
    <property type="match status" value="1"/>
</dbReference>
<dbReference type="GO" id="GO:0000160">
    <property type="term" value="P:phosphorelay signal transduction system"/>
    <property type="evidence" value="ECO:0007669"/>
    <property type="project" value="InterPro"/>
</dbReference>
<comment type="caution">
    <text evidence="3">The sequence shown here is derived from an EMBL/GenBank/DDBJ whole genome shotgun (WGS) entry which is preliminary data.</text>
</comment>
<dbReference type="AlphaFoldDB" id="A0A9X1AHP8"/>
<feature type="domain" description="Response regulatory" evidence="2">
    <location>
        <begin position="8"/>
        <end position="118"/>
    </location>
</feature>
<reference evidence="3" key="1">
    <citation type="journal article" date="2021" name="Microorganisms">
        <title>Phylogenomic Reconstruction and Metabolic Potential of the Genus Aminobacter.</title>
        <authorList>
            <person name="Artuso I."/>
            <person name="Turrini P."/>
            <person name="Pirolo M."/>
            <person name="Lugli G.A."/>
            <person name="Ventura M."/>
            <person name="Visca P."/>
        </authorList>
    </citation>
    <scope>NUCLEOTIDE SEQUENCE</scope>
    <source>
        <strain evidence="3">LMG 26462</strain>
    </source>
</reference>
<dbReference type="RefSeq" id="WP_214393970.1">
    <property type="nucleotide sequence ID" value="NZ_JAFLWW010000019.1"/>
</dbReference>
<proteinExistence type="predicted"/>
<dbReference type="SUPFAM" id="SSF52172">
    <property type="entry name" value="CheY-like"/>
    <property type="match status" value="1"/>
</dbReference>
<dbReference type="Proteomes" id="UP001138921">
    <property type="component" value="Unassembled WGS sequence"/>
</dbReference>
<dbReference type="InterPro" id="IPR001789">
    <property type="entry name" value="Sig_transdc_resp-reg_receiver"/>
</dbReference>
<evidence type="ECO:0000313" key="4">
    <source>
        <dbReference type="Proteomes" id="UP001138921"/>
    </source>
</evidence>